<dbReference type="EMBL" id="FNEV01000004">
    <property type="protein sequence ID" value="SDJ35563.1"/>
    <property type="molecule type" value="Genomic_DNA"/>
</dbReference>
<reference evidence="3" key="1">
    <citation type="submission" date="2016-10" db="EMBL/GenBank/DDBJ databases">
        <authorList>
            <person name="Varghese N."/>
            <person name="Submissions S."/>
        </authorList>
    </citation>
    <scope>NUCLEOTIDE SEQUENCE [LARGE SCALE GENOMIC DNA]</scope>
    <source>
        <strain evidence="3">DSM 4771</strain>
    </source>
</reference>
<gene>
    <name evidence="2" type="ORF">SAMN04490247_1660</name>
</gene>
<dbReference type="SMART" id="SM01022">
    <property type="entry name" value="ASCH"/>
    <property type="match status" value="1"/>
</dbReference>
<organism evidence="2 3">
    <name type="scientific">Salimicrobium halophilum</name>
    <dbReference type="NCBI Taxonomy" id="86666"/>
    <lineage>
        <taxon>Bacteria</taxon>
        <taxon>Bacillati</taxon>
        <taxon>Bacillota</taxon>
        <taxon>Bacilli</taxon>
        <taxon>Bacillales</taxon>
        <taxon>Bacillaceae</taxon>
        <taxon>Salimicrobium</taxon>
    </lineage>
</organism>
<protein>
    <submittedName>
        <fullName evidence="2">Uncharacterized protein YhfF</fullName>
    </submittedName>
</protein>
<accession>A0A1G8T230</accession>
<dbReference type="STRING" id="86666.SAMN04490247_1660"/>
<dbReference type="PANTHER" id="PTHR39203:SF1">
    <property type="entry name" value="CYTOPLASMIC PROTEIN"/>
    <property type="match status" value="1"/>
</dbReference>
<dbReference type="PANTHER" id="PTHR39203">
    <property type="entry name" value="CYTOPLASMIC PROTEIN-RELATED"/>
    <property type="match status" value="1"/>
</dbReference>
<dbReference type="Pfam" id="PF04266">
    <property type="entry name" value="ASCH"/>
    <property type="match status" value="1"/>
</dbReference>
<dbReference type="Gene3D" id="3.10.400.10">
    <property type="entry name" value="Sulfate adenylyltransferase"/>
    <property type="match status" value="1"/>
</dbReference>
<evidence type="ECO:0000259" key="1">
    <source>
        <dbReference type="SMART" id="SM01022"/>
    </source>
</evidence>
<sequence>MIEGELVMNEQAKQYWKNYWNGSPAPENVSAWAFGVDEDELADLVIKGIKTATCSAYDEYVAGNEALPEEGEYSIILDSKEEPVAIIRTFKVTVMPMNEVPESFAWKEGEGDRSYKYWWEAHERFFRLAMKEIGKGFTEDMPVVCEEFELLDVRDY</sequence>
<evidence type="ECO:0000313" key="3">
    <source>
        <dbReference type="Proteomes" id="UP000199225"/>
    </source>
</evidence>
<dbReference type="SUPFAM" id="SSF88697">
    <property type="entry name" value="PUA domain-like"/>
    <property type="match status" value="1"/>
</dbReference>
<dbReference type="PIRSF" id="PIRSF021320">
    <property type="entry name" value="DUF984"/>
    <property type="match status" value="1"/>
</dbReference>
<dbReference type="CDD" id="cd06553">
    <property type="entry name" value="ASCH_Ef3133_like"/>
    <property type="match status" value="1"/>
</dbReference>
<dbReference type="InterPro" id="IPR015947">
    <property type="entry name" value="PUA-like_sf"/>
</dbReference>
<keyword evidence="3" id="KW-1185">Reference proteome</keyword>
<dbReference type="InterPro" id="IPR009326">
    <property type="entry name" value="DUF984"/>
</dbReference>
<name>A0A1G8T230_9BACI</name>
<feature type="domain" description="ASCH" evidence="1">
    <location>
        <begin position="32"/>
        <end position="152"/>
    </location>
</feature>
<evidence type="ECO:0000313" key="2">
    <source>
        <dbReference type="EMBL" id="SDJ35563.1"/>
    </source>
</evidence>
<dbReference type="InterPro" id="IPR007374">
    <property type="entry name" value="ASCH_domain"/>
</dbReference>
<dbReference type="AlphaFoldDB" id="A0A1G8T230"/>
<proteinExistence type="predicted"/>
<dbReference type="Proteomes" id="UP000199225">
    <property type="component" value="Unassembled WGS sequence"/>
</dbReference>